<evidence type="ECO:0000313" key="2">
    <source>
        <dbReference type="EMBL" id="KAH9381097.1"/>
    </source>
</evidence>
<keyword evidence="3" id="KW-1185">Reference proteome</keyword>
<gene>
    <name evidence="2" type="ORF">HPB48_010769</name>
</gene>
<dbReference type="Pfam" id="PF03184">
    <property type="entry name" value="DDE_1"/>
    <property type="match status" value="1"/>
</dbReference>
<dbReference type="Proteomes" id="UP000821853">
    <property type="component" value="Chromosome 9"/>
</dbReference>
<accession>A0A9J6H274</accession>
<evidence type="ECO:0000313" key="3">
    <source>
        <dbReference type="Proteomes" id="UP000821853"/>
    </source>
</evidence>
<dbReference type="VEuPathDB" id="VectorBase:HLOH_051045"/>
<organism evidence="2 3">
    <name type="scientific">Haemaphysalis longicornis</name>
    <name type="common">Bush tick</name>
    <dbReference type="NCBI Taxonomy" id="44386"/>
    <lineage>
        <taxon>Eukaryota</taxon>
        <taxon>Metazoa</taxon>
        <taxon>Ecdysozoa</taxon>
        <taxon>Arthropoda</taxon>
        <taxon>Chelicerata</taxon>
        <taxon>Arachnida</taxon>
        <taxon>Acari</taxon>
        <taxon>Parasitiformes</taxon>
        <taxon>Ixodida</taxon>
        <taxon>Ixodoidea</taxon>
        <taxon>Ixodidae</taxon>
        <taxon>Haemaphysalinae</taxon>
        <taxon>Haemaphysalis</taxon>
    </lineage>
</organism>
<comment type="caution">
    <text evidence="2">The sequence shown here is derived from an EMBL/GenBank/DDBJ whole genome shotgun (WGS) entry which is preliminary data.</text>
</comment>
<evidence type="ECO:0000259" key="1">
    <source>
        <dbReference type="Pfam" id="PF03184"/>
    </source>
</evidence>
<feature type="domain" description="DDE-1" evidence="1">
    <location>
        <begin position="1"/>
        <end position="65"/>
    </location>
</feature>
<dbReference type="GO" id="GO:0003676">
    <property type="term" value="F:nucleic acid binding"/>
    <property type="evidence" value="ECO:0007669"/>
    <property type="project" value="InterPro"/>
</dbReference>
<reference evidence="2 3" key="1">
    <citation type="journal article" date="2020" name="Cell">
        <title>Large-Scale Comparative Analyses of Tick Genomes Elucidate Their Genetic Diversity and Vector Capacities.</title>
        <authorList>
            <consortium name="Tick Genome and Microbiome Consortium (TIGMIC)"/>
            <person name="Jia N."/>
            <person name="Wang J."/>
            <person name="Shi W."/>
            <person name="Du L."/>
            <person name="Sun Y."/>
            <person name="Zhan W."/>
            <person name="Jiang J.F."/>
            <person name="Wang Q."/>
            <person name="Zhang B."/>
            <person name="Ji P."/>
            <person name="Bell-Sakyi L."/>
            <person name="Cui X.M."/>
            <person name="Yuan T.T."/>
            <person name="Jiang B.G."/>
            <person name="Yang W.F."/>
            <person name="Lam T.T."/>
            <person name="Chang Q.C."/>
            <person name="Ding S.J."/>
            <person name="Wang X.J."/>
            <person name="Zhu J.G."/>
            <person name="Ruan X.D."/>
            <person name="Zhao L."/>
            <person name="Wei J.T."/>
            <person name="Ye R.Z."/>
            <person name="Que T.C."/>
            <person name="Du C.H."/>
            <person name="Zhou Y.H."/>
            <person name="Cheng J.X."/>
            <person name="Dai P.F."/>
            <person name="Guo W.B."/>
            <person name="Han X.H."/>
            <person name="Huang E.J."/>
            <person name="Li L.F."/>
            <person name="Wei W."/>
            <person name="Gao Y.C."/>
            <person name="Liu J.Z."/>
            <person name="Shao H.Z."/>
            <person name="Wang X."/>
            <person name="Wang C.C."/>
            <person name="Yang T.C."/>
            <person name="Huo Q.B."/>
            <person name="Li W."/>
            <person name="Chen H.Y."/>
            <person name="Chen S.E."/>
            <person name="Zhou L.G."/>
            <person name="Ni X.B."/>
            <person name="Tian J.H."/>
            <person name="Sheng Y."/>
            <person name="Liu T."/>
            <person name="Pan Y.S."/>
            <person name="Xia L.Y."/>
            <person name="Li J."/>
            <person name="Zhao F."/>
            <person name="Cao W.C."/>
        </authorList>
    </citation>
    <scope>NUCLEOTIDE SEQUENCE [LARGE SCALE GENOMIC DNA]</scope>
    <source>
        <strain evidence="2">HaeL-2018</strain>
    </source>
</reference>
<name>A0A9J6H274_HAELO</name>
<sequence>MTRDLFTEWLRAWDTELEKTGRQVCLLLDNCSAHHVAIPLKIITVKYLPANTTAKLQPLNQGMHYQGLQGGI</sequence>
<protein>
    <recommendedName>
        <fullName evidence="1">DDE-1 domain-containing protein</fullName>
    </recommendedName>
</protein>
<dbReference type="AlphaFoldDB" id="A0A9J6H274"/>
<dbReference type="EMBL" id="JABSTR010000011">
    <property type="protein sequence ID" value="KAH9381097.1"/>
    <property type="molecule type" value="Genomic_DNA"/>
</dbReference>
<dbReference type="OrthoDB" id="10056141at2759"/>
<dbReference type="InterPro" id="IPR004875">
    <property type="entry name" value="DDE_SF_endonuclease_dom"/>
</dbReference>
<proteinExistence type="predicted"/>